<sequence>MKGIIIGSSGLVGKELLHQLCDNPAFDAITILVRRPSGIKHPKVKEVVIDFEHLDNYKEHIKGDVVFSCLGTTRSQSPDLKTYYKIDYEYPVKIAWIATENKVKQFHIISAVGAKEKSSNSYLKVKGETEVNISVIKFDSTHFYRPSILIGKRKEPRTMEQIGVAAMKVVNPFLFGGAKKYRSIAAADVAKAMIAQSLKHLEGTFYYESDKIQEIADQL</sequence>
<feature type="domain" description="NAD(P)-binding" evidence="1">
    <location>
        <begin position="7"/>
        <end position="139"/>
    </location>
</feature>
<dbReference type="Gene3D" id="3.40.50.720">
    <property type="entry name" value="NAD(P)-binding Rossmann-like Domain"/>
    <property type="match status" value="1"/>
</dbReference>
<gene>
    <name evidence="2" type="ORF">F0919_06025</name>
</gene>
<dbReference type="SUPFAM" id="SSF51735">
    <property type="entry name" value="NAD(P)-binding Rossmann-fold domains"/>
    <property type="match status" value="1"/>
</dbReference>
<organism evidence="2 3">
    <name type="scientific">Taibaiella lutea</name>
    <dbReference type="NCBI Taxonomy" id="2608001"/>
    <lineage>
        <taxon>Bacteria</taxon>
        <taxon>Pseudomonadati</taxon>
        <taxon>Bacteroidota</taxon>
        <taxon>Chitinophagia</taxon>
        <taxon>Chitinophagales</taxon>
        <taxon>Chitinophagaceae</taxon>
        <taxon>Taibaiella</taxon>
    </lineage>
</organism>
<dbReference type="Pfam" id="PF13460">
    <property type="entry name" value="NAD_binding_10"/>
    <property type="match status" value="1"/>
</dbReference>
<proteinExistence type="predicted"/>
<comment type="caution">
    <text evidence="2">The sequence shown here is derived from an EMBL/GenBank/DDBJ whole genome shotgun (WGS) entry which is preliminary data.</text>
</comment>
<name>A0A5M6CPL7_9BACT</name>
<reference evidence="2 3" key="1">
    <citation type="submission" date="2019-09" db="EMBL/GenBank/DDBJ databases">
        <title>Genome sequence and assembly of Taibaiella sp.</title>
        <authorList>
            <person name="Chhetri G."/>
        </authorList>
    </citation>
    <scope>NUCLEOTIDE SEQUENCE [LARGE SCALE GENOMIC DNA]</scope>
    <source>
        <strain evidence="2 3">KVB11</strain>
    </source>
</reference>
<evidence type="ECO:0000313" key="3">
    <source>
        <dbReference type="Proteomes" id="UP000323632"/>
    </source>
</evidence>
<dbReference type="InterPro" id="IPR036291">
    <property type="entry name" value="NAD(P)-bd_dom_sf"/>
</dbReference>
<evidence type="ECO:0000259" key="1">
    <source>
        <dbReference type="Pfam" id="PF13460"/>
    </source>
</evidence>
<dbReference type="PANTHER" id="PTHR14097">
    <property type="entry name" value="OXIDOREDUCTASE HTATIP2"/>
    <property type="match status" value="1"/>
</dbReference>
<dbReference type="Proteomes" id="UP000323632">
    <property type="component" value="Unassembled WGS sequence"/>
</dbReference>
<evidence type="ECO:0000313" key="2">
    <source>
        <dbReference type="EMBL" id="KAA5537228.1"/>
    </source>
</evidence>
<dbReference type="AlphaFoldDB" id="A0A5M6CPL7"/>
<dbReference type="InterPro" id="IPR016040">
    <property type="entry name" value="NAD(P)-bd_dom"/>
</dbReference>
<keyword evidence="3" id="KW-1185">Reference proteome</keyword>
<accession>A0A5M6CPL7</accession>
<dbReference type="PANTHER" id="PTHR14097:SF7">
    <property type="entry name" value="OXIDOREDUCTASE HTATIP2"/>
    <property type="match status" value="1"/>
</dbReference>
<dbReference type="RefSeq" id="WP_150031803.1">
    <property type="nucleotide sequence ID" value="NZ_VWSH01000001.1"/>
</dbReference>
<dbReference type="EMBL" id="VWSH01000001">
    <property type="protein sequence ID" value="KAA5537228.1"/>
    <property type="molecule type" value="Genomic_DNA"/>
</dbReference>
<protein>
    <submittedName>
        <fullName evidence="2">NAD(P)H-binding protein</fullName>
    </submittedName>
</protein>